<dbReference type="STRING" id="115783.SAMN02745119_01929"/>
<gene>
    <name evidence="9" type="ORF">SAMN02745119_01929</name>
</gene>
<dbReference type="Pfam" id="PF02687">
    <property type="entry name" value="FtsX"/>
    <property type="match status" value="1"/>
</dbReference>
<dbReference type="OrthoDB" id="8522929at2"/>
<keyword evidence="4 7" id="KW-0812">Transmembrane</keyword>
<comment type="similarity">
    <text evidence="2">Belongs to the ABC-4 integral membrane protein family. LolC/E subfamily.</text>
</comment>
<evidence type="ECO:0000313" key="9">
    <source>
        <dbReference type="EMBL" id="SJZ89076.1"/>
    </source>
</evidence>
<dbReference type="PANTHER" id="PTHR30489:SF0">
    <property type="entry name" value="LIPOPROTEIN-RELEASING SYSTEM TRANSMEMBRANE PROTEIN LOLE"/>
    <property type="match status" value="1"/>
</dbReference>
<evidence type="ECO:0000259" key="8">
    <source>
        <dbReference type="Pfam" id="PF02687"/>
    </source>
</evidence>
<dbReference type="InterPro" id="IPR003838">
    <property type="entry name" value="ABC3_permease_C"/>
</dbReference>
<organism evidence="9 10">
    <name type="scientific">Trichlorobacter thiogenes</name>
    <dbReference type="NCBI Taxonomy" id="115783"/>
    <lineage>
        <taxon>Bacteria</taxon>
        <taxon>Pseudomonadati</taxon>
        <taxon>Thermodesulfobacteriota</taxon>
        <taxon>Desulfuromonadia</taxon>
        <taxon>Geobacterales</taxon>
        <taxon>Geobacteraceae</taxon>
        <taxon>Trichlorobacter</taxon>
    </lineage>
</organism>
<dbReference type="GO" id="GO:0044874">
    <property type="term" value="P:lipoprotein localization to outer membrane"/>
    <property type="evidence" value="ECO:0007669"/>
    <property type="project" value="TreeGrafter"/>
</dbReference>
<dbReference type="PANTHER" id="PTHR30489">
    <property type="entry name" value="LIPOPROTEIN-RELEASING SYSTEM TRANSMEMBRANE PROTEIN LOLE"/>
    <property type="match status" value="1"/>
</dbReference>
<evidence type="ECO:0000256" key="6">
    <source>
        <dbReference type="ARBA" id="ARBA00023136"/>
    </source>
</evidence>
<keyword evidence="3" id="KW-1003">Cell membrane</keyword>
<dbReference type="EMBL" id="FUWR01000009">
    <property type="protein sequence ID" value="SJZ89076.1"/>
    <property type="molecule type" value="Genomic_DNA"/>
</dbReference>
<feature type="domain" description="ABC3 transporter permease C-terminal" evidence="8">
    <location>
        <begin position="244"/>
        <end position="371"/>
    </location>
</feature>
<name>A0A1T4PD04_9BACT</name>
<evidence type="ECO:0000256" key="3">
    <source>
        <dbReference type="ARBA" id="ARBA00022475"/>
    </source>
</evidence>
<evidence type="ECO:0000313" key="10">
    <source>
        <dbReference type="Proteomes" id="UP000190102"/>
    </source>
</evidence>
<dbReference type="InterPro" id="IPR051447">
    <property type="entry name" value="Lipoprotein-release_system"/>
</dbReference>
<feature type="transmembrane region" description="Helical" evidence="7">
    <location>
        <begin position="27"/>
        <end position="47"/>
    </location>
</feature>
<proteinExistence type="inferred from homology"/>
<comment type="subcellular location">
    <subcellularLocation>
        <location evidence="1">Cell membrane</location>
        <topology evidence="1">Multi-pass membrane protein</topology>
    </subcellularLocation>
</comment>
<feature type="transmembrane region" description="Helical" evidence="7">
    <location>
        <begin position="294"/>
        <end position="324"/>
    </location>
</feature>
<keyword evidence="6 7" id="KW-0472">Membrane</keyword>
<feature type="transmembrane region" description="Helical" evidence="7">
    <location>
        <begin position="239"/>
        <end position="258"/>
    </location>
</feature>
<evidence type="ECO:0000256" key="2">
    <source>
        <dbReference type="ARBA" id="ARBA00005236"/>
    </source>
</evidence>
<dbReference type="RefSeq" id="WP_078790216.1">
    <property type="nucleotide sequence ID" value="NZ_FUWR01000009.1"/>
</dbReference>
<evidence type="ECO:0000256" key="4">
    <source>
        <dbReference type="ARBA" id="ARBA00022692"/>
    </source>
</evidence>
<evidence type="ECO:0000256" key="5">
    <source>
        <dbReference type="ARBA" id="ARBA00022989"/>
    </source>
</evidence>
<keyword evidence="10" id="KW-1185">Reference proteome</keyword>
<sequence>MHHALSRHRNILDFALSSLLRRKAKNISLFLVYTLIIFVIASLIFFVQALKREAALLLAEAPDMVVQRMIAGRHDLIPTNYGEKISAIRGVSEVTPRLWGYYYDPVFQANYTLLAPDTAPPPPGSITIGSGVARNLRIKTDDLVTFRSYSGTPLLLTVSGIMPLHSELVSADLVLMAAEDFQAMFRMPKDVATDLAVTVANPRELVTVANKIVELFPDTRPILKSELLRTYDSLFDWRGGMMVVMLAVALFSFVIFAWDKASGLSAEERKEIGILKSIGWETGDVLLLKFWEGAVISLTAFLAGVLLAYGHVFFSSAALFSHALKGWAILYPQFRLVPTIDGYQLSVLFVLSVLPYTAATIIPAWLAATIAPDAAMRS</sequence>
<evidence type="ECO:0000256" key="7">
    <source>
        <dbReference type="SAM" id="Phobius"/>
    </source>
</evidence>
<reference evidence="10" key="1">
    <citation type="submission" date="2017-02" db="EMBL/GenBank/DDBJ databases">
        <authorList>
            <person name="Varghese N."/>
            <person name="Submissions S."/>
        </authorList>
    </citation>
    <scope>NUCLEOTIDE SEQUENCE [LARGE SCALE GENOMIC DNA]</scope>
    <source>
        <strain evidence="10">ATCC BAA-34</strain>
    </source>
</reference>
<evidence type="ECO:0000256" key="1">
    <source>
        <dbReference type="ARBA" id="ARBA00004651"/>
    </source>
</evidence>
<accession>A0A1T4PD04</accession>
<protein>
    <submittedName>
        <fullName evidence="9">FtsX-like permease family protein</fullName>
    </submittedName>
</protein>
<dbReference type="Proteomes" id="UP000190102">
    <property type="component" value="Unassembled WGS sequence"/>
</dbReference>
<keyword evidence="5 7" id="KW-1133">Transmembrane helix</keyword>
<dbReference type="AlphaFoldDB" id="A0A1T4PD04"/>
<feature type="transmembrane region" description="Helical" evidence="7">
    <location>
        <begin position="345"/>
        <end position="368"/>
    </location>
</feature>
<dbReference type="GO" id="GO:0098797">
    <property type="term" value="C:plasma membrane protein complex"/>
    <property type="evidence" value="ECO:0007669"/>
    <property type="project" value="TreeGrafter"/>
</dbReference>